<proteinExistence type="inferred from homology"/>
<keyword evidence="6" id="KW-0472">Membrane</keyword>
<gene>
    <name evidence="10" type="ORF">A6R68_17843</name>
</gene>
<comment type="function">
    <text evidence="8">Phospholipid scramblase that promotes phosphatidylserine exposure on apoptotic cell surface. Phosphatidylserine is a specific marker only present at the surface of apoptotic cells and acts as a specific signal for engulfment.</text>
</comment>
<evidence type="ECO:0000256" key="1">
    <source>
        <dbReference type="ARBA" id="ARBA00004651"/>
    </source>
</evidence>
<dbReference type="GO" id="GO:1902742">
    <property type="term" value="P:apoptotic process involved in development"/>
    <property type="evidence" value="ECO:0007669"/>
    <property type="project" value="TreeGrafter"/>
</dbReference>
<sequence length="89" mass="10344">MVYEYADVSMLHLLATFLESAPQLVLQLCIIVQTHSLQALQEYPHIHLISQEKRERKQVSRERTEKAEVDCVLSLPLANNLHRDICPYD</sequence>
<keyword evidence="3" id="KW-1003">Cell membrane</keyword>
<dbReference type="PANTHER" id="PTHR16024:SF16">
    <property type="entry name" value="XK-RELATED PROTEIN 4"/>
    <property type="match status" value="1"/>
</dbReference>
<dbReference type="Pfam" id="PF09815">
    <property type="entry name" value="XK-related"/>
    <property type="match status" value="1"/>
</dbReference>
<evidence type="ECO:0000256" key="6">
    <source>
        <dbReference type="ARBA" id="ARBA00023136"/>
    </source>
</evidence>
<evidence type="ECO:0000313" key="11">
    <source>
        <dbReference type="Proteomes" id="UP000092124"/>
    </source>
</evidence>
<evidence type="ECO:0000256" key="8">
    <source>
        <dbReference type="ARBA" id="ARBA00045305"/>
    </source>
</evidence>
<evidence type="ECO:0000313" key="10">
    <source>
        <dbReference type="EMBL" id="OBS75705.1"/>
    </source>
</evidence>
<dbReference type="GO" id="GO:0043652">
    <property type="term" value="P:engulfment of apoptotic cell"/>
    <property type="evidence" value="ECO:0007669"/>
    <property type="project" value="TreeGrafter"/>
</dbReference>
<dbReference type="Proteomes" id="UP000092124">
    <property type="component" value="Unassembled WGS sequence"/>
</dbReference>
<comment type="caution">
    <text evidence="10">The sequence shown here is derived from an EMBL/GenBank/DDBJ whole genome shotgun (WGS) entry which is preliminary data.</text>
</comment>
<dbReference type="PANTHER" id="PTHR16024">
    <property type="entry name" value="XK-RELATED PROTEIN"/>
    <property type="match status" value="1"/>
</dbReference>
<keyword evidence="11" id="KW-1185">Reference proteome</keyword>
<evidence type="ECO:0000256" key="5">
    <source>
        <dbReference type="ARBA" id="ARBA00022989"/>
    </source>
</evidence>
<keyword evidence="5" id="KW-1133">Transmembrane helix</keyword>
<comment type="similarity">
    <text evidence="2 9">Belongs to the XK family.</text>
</comment>
<reference evidence="10 11" key="1">
    <citation type="submission" date="2016-06" db="EMBL/GenBank/DDBJ databases">
        <title>The Draft Genome Sequence and Annotation of the Desert Woodrat Neotoma lepida.</title>
        <authorList>
            <person name="Campbell M."/>
            <person name="Oakeson K.F."/>
            <person name="Yandell M."/>
            <person name="Halpert J.R."/>
            <person name="Dearing D."/>
        </authorList>
    </citation>
    <scope>NUCLEOTIDE SEQUENCE [LARGE SCALE GENOMIC DNA]</scope>
    <source>
        <strain evidence="10">417</strain>
        <tissue evidence="10">Liver</tissue>
    </source>
</reference>
<dbReference type="AlphaFoldDB" id="A0A1A6HCR4"/>
<protein>
    <recommendedName>
        <fullName evidence="9">XK-related protein</fullName>
    </recommendedName>
</protein>
<dbReference type="GO" id="GO:0070782">
    <property type="term" value="P:phosphatidylserine exposure on apoptotic cell surface"/>
    <property type="evidence" value="ECO:0007669"/>
    <property type="project" value="TreeGrafter"/>
</dbReference>
<keyword evidence="4" id="KW-0812">Transmembrane</keyword>
<accession>A0A1A6HCR4</accession>
<comment type="catalytic activity">
    <reaction evidence="7">
        <text>a 1,2-diacyl-sn-glycero-3-phospho-L-serine(in) = a 1,2-diacyl-sn-glycero-3-phospho-L-serine(out)</text>
        <dbReference type="Rhea" id="RHEA:38663"/>
        <dbReference type="ChEBI" id="CHEBI:57262"/>
    </reaction>
</comment>
<evidence type="ECO:0000256" key="2">
    <source>
        <dbReference type="ARBA" id="ARBA00008789"/>
    </source>
</evidence>
<name>A0A1A6HCR4_NEOLE</name>
<dbReference type="InterPro" id="IPR018629">
    <property type="entry name" value="XK-rel"/>
</dbReference>
<evidence type="ECO:0000256" key="9">
    <source>
        <dbReference type="RuleBase" id="RU910716"/>
    </source>
</evidence>
<comment type="subcellular location">
    <subcellularLocation>
        <location evidence="1">Cell membrane</location>
        <topology evidence="1">Multi-pass membrane protein</topology>
    </subcellularLocation>
    <subcellularLocation>
        <location evidence="9">Membrane</location>
        <topology evidence="9">Multi-pass membrane protein</topology>
    </subcellularLocation>
</comment>
<evidence type="ECO:0000256" key="7">
    <source>
        <dbReference type="ARBA" id="ARBA00024479"/>
    </source>
</evidence>
<evidence type="ECO:0000256" key="3">
    <source>
        <dbReference type="ARBA" id="ARBA00022475"/>
    </source>
</evidence>
<organism evidence="10 11">
    <name type="scientific">Neotoma lepida</name>
    <name type="common">Desert woodrat</name>
    <dbReference type="NCBI Taxonomy" id="56216"/>
    <lineage>
        <taxon>Eukaryota</taxon>
        <taxon>Metazoa</taxon>
        <taxon>Chordata</taxon>
        <taxon>Craniata</taxon>
        <taxon>Vertebrata</taxon>
        <taxon>Euteleostomi</taxon>
        <taxon>Mammalia</taxon>
        <taxon>Eutheria</taxon>
        <taxon>Euarchontoglires</taxon>
        <taxon>Glires</taxon>
        <taxon>Rodentia</taxon>
        <taxon>Myomorpha</taxon>
        <taxon>Muroidea</taxon>
        <taxon>Cricetidae</taxon>
        <taxon>Neotominae</taxon>
        <taxon>Neotoma</taxon>
    </lineage>
</organism>
<dbReference type="InterPro" id="IPR050895">
    <property type="entry name" value="XK-related_scramblase"/>
</dbReference>
<feature type="non-terminal residue" evidence="10">
    <location>
        <position position="89"/>
    </location>
</feature>
<dbReference type="GO" id="GO:0005886">
    <property type="term" value="C:plasma membrane"/>
    <property type="evidence" value="ECO:0007669"/>
    <property type="project" value="UniProtKB-SubCell"/>
</dbReference>
<dbReference type="EMBL" id="LZPO01035635">
    <property type="protein sequence ID" value="OBS75705.1"/>
    <property type="molecule type" value="Genomic_DNA"/>
</dbReference>
<dbReference type="OrthoDB" id="6356248at2759"/>
<evidence type="ECO:0000256" key="4">
    <source>
        <dbReference type="ARBA" id="ARBA00022692"/>
    </source>
</evidence>